<dbReference type="SUPFAM" id="SSF55729">
    <property type="entry name" value="Acyl-CoA N-acyltransferases (Nat)"/>
    <property type="match status" value="1"/>
</dbReference>
<name>A0A8S9GGQ7_BRACR</name>
<feature type="region of interest" description="Disordered" evidence="5">
    <location>
        <begin position="222"/>
        <end position="242"/>
    </location>
</feature>
<dbReference type="Proteomes" id="UP000712281">
    <property type="component" value="Unassembled WGS sequence"/>
</dbReference>
<proteinExistence type="inferred from homology"/>
<gene>
    <name evidence="7" type="ORF">F2Q68_00030192</name>
</gene>
<protein>
    <recommendedName>
        <fullName evidence="2">glycylpeptide N-tetradecanoyltransferase</fullName>
        <ecNumber evidence="2">2.3.1.97</ecNumber>
    </recommendedName>
</protein>
<sequence length="253" mass="28579">MGDENSLAGSLEEKADQVAEATPLVGDDASLETIVRRFQDSMSVEKTHKFWETQPVGQFKDIGDTSLPEGPIEAATPLSEVKQEPYNLPAAYEWTTCDMKSDYVCSEVYNLLKNNYVEDDENMFRFNYSKEFLSWALRPPGYYQSWHIGVRAKVSKKLVAFISGVPARIRARDDVVKMADIKNQKNRKINKTRERQDIYGIKRSVFVSGAMNLSFSHLSRHPTNTSPTVHVTPSRSPKPDFSSYTCPSSTGFC</sequence>
<keyword evidence="4" id="KW-0012">Acyltransferase</keyword>
<evidence type="ECO:0000259" key="6">
    <source>
        <dbReference type="Pfam" id="PF01233"/>
    </source>
</evidence>
<evidence type="ECO:0000313" key="8">
    <source>
        <dbReference type="Proteomes" id="UP000712281"/>
    </source>
</evidence>
<dbReference type="PANTHER" id="PTHR11377">
    <property type="entry name" value="N-MYRISTOYL TRANSFERASE"/>
    <property type="match status" value="1"/>
</dbReference>
<accession>A0A8S9GGQ7</accession>
<dbReference type="EC" id="2.3.1.97" evidence="2"/>
<feature type="compositionally biased region" description="Polar residues" evidence="5">
    <location>
        <begin position="222"/>
        <end position="235"/>
    </location>
</feature>
<dbReference type="EMBL" id="QGKW02002005">
    <property type="protein sequence ID" value="KAF2544559.1"/>
    <property type="molecule type" value="Genomic_DNA"/>
</dbReference>
<evidence type="ECO:0000256" key="3">
    <source>
        <dbReference type="ARBA" id="ARBA00022679"/>
    </source>
</evidence>
<organism evidence="7 8">
    <name type="scientific">Brassica cretica</name>
    <name type="common">Mustard</name>
    <dbReference type="NCBI Taxonomy" id="69181"/>
    <lineage>
        <taxon>Eukaryota</taxon>
        <taxon>Viridiplantae</taxon>
        <taxon>Streptophyta</taxon>
        <taxon>Embryophyta</taxon>
        <taxon>Tracheophyta</taxon>
        <taxon>Spermatophyta</taxon>
        <taxon>Magnoliopsida</taxon>
        <taxon>eudicotyledons</taxon>
        <taxon>Gunneridae</taxon>
        <taxon>Pentapetalae</taxon>
        <taxon>rosids</taxon>
        <taxon>malvids</taxon>
        <taxon>Brassicales</taxon>
        <taxon>Brassicaceae</taxon>
        <taxon>Brassiceae</taxon>
        <taxon>Brassica</taxon>
    </lineage>
</organism>
<dbReference type="Gene3D" id="3.40.630.170">
    <property type="match status" value="1"/>
</dbReference>
<dbReference type="InterPro" id="IPR022676">
    <property type="entry name" value="NMT_N"/>
</dbReference>
<dbReference type="InterPro" id="IPR016181">
    <property type="entry name" value="Acyl_CoA_acyltransferase"/>
</dbReference>
<dbReference type="GO" id="GO:0005737">
    <property type="term" value="C:cytoplasm"/>
    <property type="evidence" value="ECO:0007669"/>
    <property type="project" value="TreeGrafter"/>
</dbReference>
<dbReference type="Pfam" id="PF01233">
    <property type="entry name" value="NMT"/>
    <property type="match status" value="1"/>
</dbReference>
<reference evidence="7" key="1">
    <citation type="submission" date="2019-12" db="EMBL/GenBank/DDBJ databases">
        <title>Genome sequencing and annotation of Brassica cretica.</title>
        <authorList>
            <person name="Studholme D.J."/>
            <person name="Sarris P.F."/>
        </authorList>
    </citation>
    <scope>NUCLEOTIDE SEQUENCE</scope>
    <source>
        <strain evidence="7">PFS-001/15</strain>
        <tissue evidence="7">Leaf</tissue>
    </source>
</reference>
<feature type="region of interest" description="Disordered" evidence="5">
    <location>
        <begin position="1"/>
        <end position="23"/>
    </location>
</feature>
<dbReference type="InterPro" id="IPR000903">
    <property type="entry name" value="NMT"/>
</dbReference>
<evidence type="ECO:0000256" key="4">
    <source>
        <dbReference type="ARBA" id="ARBA00023315"/>
    </source>
</evidence>
<comment type="similarity">
    <text evidence="1">Belongs to the NMT family.</text>
</comment>
<dbReference type="GO" id="GO:0004379">
    <property type="term" value="F:glycylpeptide N-tetradecanoyltransferase activity"/>
    <property type="evidence" value="ECO:0007669"/>
    <property type="project" value="UniProtKB-EC"/>
</dbReference>
<feature type="domain" description="Glycylpeptide N-tetradecanoyltransferase N-terminal" evidence="6">
    <location>
        <begin position="71"/>
        <end position="182"/>
    </location>
</feature>
<evidence type="ECO:0000256" key="5">
    <source>
        <dbReference type="SAM" id="MobiDB-lite"/>
    </source>
</evidence>
<dbReference type="PANTHER" id="PTHR11377:SF17">
    <property type="entry name" value="GLYCYLPEPTIDE N-TETRADECANOYLTRANSFERASE 1-RELATED"/>
    <property type="match status" value="1"/>
</dbReference>
<dbReference type="AlphaFoldDB" id="A0A8S9GGQ7"/>
<evidence type="ECO:0000313" key="7">
    <source>
        <dbReference type="EMBL" id="KAF2544559.1"/>
    </source>
</evidence>
<comment type="caution">
    <text evidence="7">The sequence shown here is derived from an EMBL/GenBank/DDBJ whole genome shotgun (WGS) entry which is preliminary data.</text>
</comment>
<evidence type="ECO:0000256" key="2">
    <source>
        <dbReference type="ARBA" id="ARBA00012923"/>
    </source>
</evidence>
<keyword evidence="3" id="KW-0808">Transferase</keyword>
<evidence type="ECO:0000256" key="1">
    <source>
        <dbReference type="ARBA" id="ARBA00009469"/>
    </source>
</evidence>